<keyword evidence="14" id="KW-0496">Mitochondrion</keyword>
<dbReference type="GeneID" id="42005703"/>
<dbReference type="EMBL" id="QEAO01000030">
    <property type="protein sequence ID" value="TPX32462.1"/>
    <property type="molecule type" value="Genomic_DNA"/>
</dbReference>
<feature type="binding site" evidence="19">
    <location>
        <position position="181"/>
    </location>
    <ligand>
        <name>Mg(2+)</name>
        <dbReference type="ChEBI" id="CHEBI:18420"/>
        <label>1</label>
    </ligand>
</feature>
<proteinExistence type="inferred from homology"/>
<gene>
    <name evidence="20" type="primary">MET7</name>
    <name evidence="20" type="ORF">SmJEL517_g04478</name>
</gene>
<feature type="binding site" evidence="19">
    <location>
        <position position="209"/>
    </location>
    <ligand>
        <name>Mg(2+)</name>
        <dbReference type="ChEBI" id="CHEBI:18420"/>
        <label>1</label>
    </ligand>
</feature>
<dbReference type="AlphaFoldDB" id="A0A507BYF6"/>
<evidence type="ECO:0000256" key="10">
    <source>
        <dbReference type="ARBA" id="ARBA00022741"/>
    </source>
</evidence>
<comment type="subcellular location">
    <subcellularLocation>
        <location evidence="3">Cytoplasm</location>
    </subcellularLocation>
    <subcellularLocation>
        <location evidence="1">Mitochondrion inner membrane</location>
    </subcellularLocation>
    <subcellularLocation>
        <location evidence="2">Mitochondrion matrix</location>
    </subcellularLocation>
</comment>
<keyword evidence="12 18" id="KW-0067">ATP-binding</keyword>
<evidence type="ECO:0000256" key="18">
    <source>
        <dbReference type="PIRSR" id="PIRSR038895-1"/>
    </source>
</evidence>
<evidence type="ECO:0000256" key="12">
    <source>
        <dbReference type="ARBA" id="ARBA00022840"/>
    </source>
</evidence>
<dbReference type="SUPFAM" id="SSF53623">
    <property type="entry name" value="MurD-like peptide ligases, catalytic domain"/>
    <property type="match status" value="1"/>
</dbReference>
<dbReference type="NCBIfam" id="TIGR01499">
    <property type="entry name" value="folC"/>
    <property type="match status" value="1"/>
</dbReference>
<dbReference type="GO" id="GO:0005759">
    <property type="term" value="C:mitochondrial matrix"/>
    <property type="evidence" value="ECO:0007669"/>
    <property type="project" value="UniProtKB-SubCell"/>
</dbReference>
<dbReference type="InterPro" id="IPR023600">
    <property type="entry name" value="Folylpolyglutamate_synth_euk"/>
</dbReference>
<dbReference type="Proteomes" id="UP000319731">
    <property type="component" value="Unassembled WGS sequence"/>
</dbReference>
<evidence type="ECO:0000256" key="14">
    <source>
        <dbReference type="ARBA" id="ARBA00023128"/>
    </source>
</evidence>
<evidence type="ECO:0000256" key="2">
    <source>
        <dbReference type="ARBA" id="ARBA00004305"/>
    </source>
</evidence>
<evidence type="ECO:0000256" key="11">
    <source>
        <dbReference type="ARBA" id="ARBA00022792"/>
    </source>
</evidence>
<keyword evidence="13 19" id="KW-0460">Magnesium</keyword>
<evidence type="ECO:0000256" key="9">
    <source>
        <dbReference type="ARBA" id="ARBA00022723"/>
    </source>
</evidence>
<feature type="binding site" evidence="18">
    <location>
        <position position="342"/>
    </location>
    <ligand>
        <name>ATP</name>
        <dbReference type="ChEBI" id="CHEBI:30616"/>
    </ligand>
</feature>
<dbReference type="SUPFAM" id="SSF53244">
    <property type="entry name" value="MurD-like peptide ligases, peptide-binding domain"/>
    <property type="match status" value="1"/>
</dbReference>
<evidence type="ECO:0000256" key="13">
    <source>
        <dbReference type="ARBA" id="ARBA00022842"/>
    </source>
</evidence>
<evidence type="ECO:0000256" key="8">
    <source>
        <dbReference type="ARBA" id="ARBA00022598"/>
    </source>
</evidence>
<organism evidence="20 21">
    <name type="scientific">Synchytrium microbalum</name>
    <dbReference type="NCBI Taxonomy" id="1806994"/>
    <lineage>
        <taxon>Eukaryota</taxon>
        <taxon>Fungi</taxon>
        <taxon>Fungi incertae sedis</taxon>
        <taxon>Chytridiomycota</taxon>
        <taxon>Chytridiomycota incertae sedis</taxon>
        <taxon>Chytridiomycetes</taxon>
        <taxon>Synchytriales</taxon>
        <taxon>Synchytriaceae</taxon>
        <taxon>Synchytrium</taxon>
    </lineage>
</organism>
<sequence length="522" mass="57332">MLTTNTYETAVELLNQTQSNASILQAVRASGGKLNERSMPEMREYMARLGYSMADLDELNVIHVAGTKGKGSTSAFCESILRRCHVVSSGSDGGQTTTRPLKTGLYTSPHILQVRERIRLDGQPLSKAKFTKYFYELWNRFDETQDQVSEGTTSKPPYFRFLTALAFHVFKKEGVDVAIMEVGMGGAYDATNVIRKPIVCAISSLGLDHTAILGKTLPEIAWHKAGIMKAGIPCFTSPQKEDAFKVIEEQALELKASELSISLPSVVEGITLGLAGSHQKLNASLAVSACTTWIHTMQAKKLYTFDSSCIPLLASDDSKQQQQELLPQPFIDGLASTTWIGRAQEYHAAQYPNVTWFLDGAHTPESILVCTEWFEGAVKKYVDHTRTTLIFNCNSTHGRDGPELLKPIAELHLQHNNLFSRVIFTPNDPYRPNTRTLADYTNNMVDADKLLTAQYALQAAWKEFMDTAGSEAVTETFVVSSIEEAVELAAVGGSEEEKTPVLVTGSLYLVGGVLTNLGAECI</sequence>
<keyword evidence="9 19" id="KW-0479">Metal-binding</keyword>
<evidence type="ECO:0000256" key="15">
    <source>
        <dbReference type="ARBA" id="ARBA00023136"/>
    </source>
</evidence>
<evidence type="ECO:0000256" key="3">
    <source>
        <dbReference type="ARBA" id="ARBA00004496"/>
    </source>
</evidence>
<feature type="binding site" evidence="18">
    <location>
        <position position="359"/>
    </location>
    <ligand>
        <name>ATP</name>
        <dbReference type="ChEBI" id="CHEBI:30616"/>
    </ligand>
</feature>
<evidence type="ECO:0000256" key="19">
    <source>
        <dbReference type="PIRSR" id="PIRSR038895-2"/>
    </source>
</evidence>
<comment type="catalytic activity">
    <reaction evidence="16 17">
        <text>(6S)-5,6,7,8-tetrahydrofolyl-(gamma-L-Glu)(n) + L-glutamate + ATP = (6S)-5,6,7,8-tetrahydrofolyl-(gamma-L-Glu)(n+1) + ADP + phosphate + H(+)</text>
        <dbReference type="Rhea" id="RHEA:10580"/>
        <dbReference type="Rhea" id="RHEA-COMP:14738"/>
        <dbReference type="Rhea" id="RHEA-COMP:14740"/>
        <dbReference type="ChEBI" id="CHEBI:15378"/>
        <dbReference type="ChEBI" id="CHEBI:29985"/>
        <dbReference type="ChEBI" id="CHEBI:30616"/>
        <dbReference type="ChEBI" id="CHEBI:43474"/>
        <dbReference type="ChEBI" id="CHEBI:141005"/>
        <dbReference type="ChEBI" id="CHEBI:456216"/>
        <dbReference type="EC" id="6.3.2.17"/>
    </reaction>
</comment>
<evidence type="ECO:0000256" key="16">
    <source>
        <dbReference type="ARBA" id="ARBA00047493"/>
    </source>
</evidence>
<dbReference type="PIRSF" id="PIRSF038895">
    <property type="entry name" value="FPGS"/>
    <property type="match status" value="1"/>
</dbReference>
<evidence type="ECO:0000256" key="6">
    <source>
        <dbReference type="ARBA" id="ARBA00022490"/>
    </source>
</evidence>
<dbReference type="GO" id="GO:0005829">
    <property type="term" value="C:cytosol"/>
    <property type="evidence" value="ECO:0007669"/>
    <property type="project" value="TreeGrafter"/>
</dbReference>
<comment type="function">
    <text evidence="17">Catalyzes conversion of folates to polyglutamate derivatives allowing concentration of folate compounds in the cell and the intracellular retention of these cofactors, which are important substrates for most of the folate-dependent enzymes that are involved in one-carbon transfer reactions involved in purine, pyrimidine and amino acid synthesis.</text>
</comment>
<dbReference type="Gene3D" id="3.40.1190.10">
    <property type="entry name" value="Mur-like, catalytic domain"/>
    <property type="match status" value="1"/>
</dbReference>
<evidence type="ECO:0000256" key="4">
    <source>
        <dbReference type="ARBA" id="ARBA00005150"/>
    </source>
</evidence>
<dbReference type="InterPro" id="IPR018109">
    <property type="entry name" value="Folylpolyglutamate_synth_CS"/>
</dbReference>
<keyword evidence="8 17" id="KW-0436">Ligase</keyword>
<dbReference type="GO" id="GO:0005743">
    <property type="term" value="C:mitochondrial inner membrane"/>
    <property type="evidence" value="ECO:0007669"/>
    <property type="project" value="UniProtKB-SubCell"/>
</dbReference>
<keyword evidence="7 17" id="KW-0554">One-carbon metabolism</keyword>
<dbReference type="InterPro" id="IPR036615">
    <property type="entry name" value="Mur_ligase_C_dom_sf"/>
</dbReference>
<keyword evidence="11" id="KW-0999">Mitochondrion inner membrane</keyword>
<dbReference type="UniPathway" id="UPA00850"/>
<comment type="similarity">
    <text evidence="5 17">Belongs to the folylpolyglutamate synthase family.</text>
</comment>
<feature type="binding site" evidence="19">
    <location>
        <position position="108"/>
    </location>
    <ligand>
        <name>Mg(2+)</name>
        <dbReference type="ChEBI" id="CHEBI:18420"/>
        <label>1</label>
    </ligand>
</feature>
<name>A0A507BYF6_9FUNG</name>
<dbReference type="GO" id="GO:0006730">
    <property type="term" value="P:one-carbon metabolic process"/>
    <property type="evidence" value="ECO:0007669"/>
    <property type="project" value="UniProtKB-KW"/>
</dbReference>
<keyword evidence="21" id="KW-1185">Reference proteome</keyword>
<comment type="pathway">
    <text evidence="4 17">Cofactor biosynthesis; tetrahydrofolylpolyglutamate biosynthesis.</text>
</comment>
<dbReference type="GO" id="GO:0046872">
    <property type="term" value="F:metal ion binding"/>
    <property type="evidence" value="ECO:0007669"/>
    <property type="project" value="UniProtKB-KW"/>
</dbReference>
<dbReference type="EC" id="6.3.2.17" evidence="17"/>
<dbReference type="Gene3D" id="3.90.190.20">
    <property type="entry name" value="Mur ligase, C-terminal domain"/>
    <property type="match status" value="1"/>
</dbReference>
<dbReference type="InterPro" id="IPR036565">
    <property type="entry name" value="Mur-like_cat_sf"/>
</dbReference>
<protein>
    <recommendedName>
        <fullName evidence="17">Folylpolyglutamate synthase</fullName>
        <ecNumber evidence="17">6.3.2.17</ecNumber>
    </recommendedName>
    <alternativeName>
        <fullName evidence="17">Folylpoly-gamma-glutamate synthetase</fullName>
    </alternativeName>
    <alternativeName>
        <fullName evidence="17">Tetrahydrofolylpolyglutamate synthase</fullName>
    </alternativeName>
</protein>
<evidence type="ECO:0000256" key="1">
    <source>
        <dbReference type="ARBA" id="ARBA00004273"/>
    </source>
</evidence>
<evidence type="ECO:0000313" key="20">
    <source>
        <dbReference type="EMBL" id="TPX32462.1"/>
    </source>
</evidence>
<dbReference type="RefSeq" id="XP_031023670.1">
    <property type="nucleotide sequence ID" value="XM_031170406.1"/>
</dbReference>
<evidence type="ECO:0000256" key="5">
    <source>
        <dbReference type="ARBA" id="ARBA00008276"/>
    </source>
</evidence>
<keyword evidence="6" id="KW-0963">Cytoplasm</keyword>
<comment type="caution">
    <text evidence="20">The sequence shown here is derived from an EMBL/GenBank/DDBJ whole genome shotgun (WGS) entry which is preliminary data.</text>
</comment>
<dbReference type="PANTHER" id="PTHR11136:SF5">
    <property type="entry name" value="FOLYLPOLYGLUTAMATE SYNTHASE, MITOCHONDRIAL"/>
    <property type="match status" value="1"/>
</dbReference>
<dbReference type="OrthoDB" id="5212574at2759"/>
<accession>A0A507BYF6</accession>
<dbReference type="InterPro" id="IPR001645">
    <property type="entry name" value="Folylpolyglutamate_synth"/>
</dbReference>
<comment type="cofactor">
    <cofactor evidence="17">
        <name>a monovalent cation</name>
        <dbReference type="ChEBI" id="CHEBI:60242"/>
    </cofactor>
    <text evidence="17">A monovalent cation.</text>
</comment>
<dbReference type="PANTHER" id="PTHR11136">
    <property type="entry name" value="FOLYLPOLYGLUTAMATE SYNTHASE-RELATED"/>
    <property type="match status" value="1"/>
</dbReference>
<evidence type="ECO:0000256" key="17">
    <source>
        <dbReference type="PIRNR" id="PIRNR038895"/>
    </source>
</evidence>
<dbReference type="PROSITE" id="PS01012">
    <property type="entry name" value="FOLYLPOLYGLU_SYNT_2"/>
    <property type="match status" value="1"/>
</dbReference>
<evidence type="ECO:0000256" key="7">
    <source>
        <dbReference type="ARBA" id="ARBA00022563"/>
    </source>
</evidence>
<dbReference type="GO" id="GO:0004326">
    <property type="term" value="F:tetrahydrofolylpolyglutamate synthase activity"/>
    <property type="evidence" value="ECO:0007669"/>
    <property type="project" value="UniProtKB-EC"/>
</dbReference>
<keyword evidence="10 18" id="KW-0547">Nucleotide-binding</keyword>
<reference evidence="20 21" key="1">
    <citation type="journal article" date="2019" name="Sci. Rep.">
        <title>Comparative genomics of chytrid fungi reveal insights into the obligate biotrophic and pathogenic lifestyle of Synchytrium endobioticum.</title>
        <authorList>
            <person name="van de Vossenberg B.T.L.H."/>
            <person name="Warris S."/>
            <person name="Nguyen H.D.T."/>
            <person name="van Gent-Pelzer M.P.E."/>
            <person name="Joly D.L."/>
            <person name="van de Geest H.C."/>
            <person name="Bonants P.J.M."/>
            <person name="Smith D.S."/>
            <person name="Levesque C.A."/>
            <person name="van der Lee T.A.J."/>
        </authorList>
    </citation>
    <scope>NUCLEOTIDE SEQUENCE [LARGE SCALE GENOMIC DNA]</scope>
    <source>
        <strain evidence="20 21">JEL517</strain>
    </source>
</reference>
<dbReference type="GO" id="GO:0005524">
    <property type="term" value="F:ATP binding"/>
    <property type="evidence" value="ECO:0007669"/>
    <property type="project" value="UniProtKB-KW"/>
</dbReference>
<keyword evidence="15" id="KW-0472">Membrane</keyword>
<dbReference type="STRING" id="1806994.A0A507BYF6"/>
<evidence type="ECO:0000313" key="21">
    <source>
        <dbReference type="Proteomes" id="UP000319731"/>
    </source>
</evidence>